<dbReference type="AlphaFoldDB" id="A0A3M2ZMA3"/>
<accession>A0A3M2ZMA3</accession>
<name>A0A3M2ZMA3_PSEYM</name>
<comment type="caution">
    <text evidence="1">The sequence shown here is derived from an EMBL/GenBank/DDBJ whole genome shotgun (WGS) entry which is preliminary data.</text>
</comment>
<sequence>MSPATDQTGTHVLKLGQFDLQLAFVSTRSLRKDIEDQTRAIKHATLENTFEVTFLTGREGVIEDNEIGLFGLDLVAKFLDLARANQVFGRRPMTRHVDKRNGISTCRYGQLLKLLRIFARLRVLTIQMNENCAFTTTVALKEQGRLLSGVTWLGVSAVSVGSARQANRANRYDGGNGVFVDHLADSVFQQNDELVERLDRSLQLDTVDQVDRDADLLLSQGIQVRVL</sequence>
<evidence type="ECO:0000313" key="2">
    <source>
        <dbReference type="Proteomes" id="UP000282378"/>
    </source>
</evidence>
<reference evidence="1 2" key="1">
    <citation type="submission" date="2018-08" db="EMBL/GenBank/DDBJ databases">
        <title>Recombination of ecologically and evolutionarily significant loci maintains genetic cohesion in the Pseudomonas syringae species complex.</title>
        <authorList>
            <person name="Dillon M."/>
            <person name="Thakur S."/>
            <person name="Almeida R.N.D."/>
            <person name="Weir B.S."/>
            <person name="Guttman D.S."/>
        </authorList>
    </citation>
    <scope>NUCLEOTIDE SEQUENCE [LARGE SCALE GENOMIC DNA]</scope>
    <source>
        <strain evidence="1 2">88_10</strain>
    </source>
</reference>
<evidence type="ECO:0000313" key="1">
    <source>
        <dbReference type="EMBL" id="RML89195.1"/>
    </source>
</evidence>
<gene>
    <name evidence="1" type="ORF">APX70_04971</name>
</gene>
<dbReference type="Proteomes" id="UP000282378">
    <property type="component" value="Unassembled WGS sequence"/>
</dbReference>
<dbReference type="EMBL" id="RBNL01001475">
    <property type="protein sequence ID" value="RML89195.1"/>
    <property type="molecule type" value="Genomic_DNA"/>
</dbReference>
<protein>
    <submittedName>
        <fullName evidence="1">GTPase</fullName>
    </submittedName>
</protein>
<organism evidence="1 2">
    <name type="scientific">Pseudomonas syringae pv. maculicola</name>
    <dbReference type="NCBI Taxonomy" id="59511"/>
    <lineage>
        <taxon>Bacteria</taxon>
        <taxon>Pseudomonadati</taxon>
        <taxon>Pseudomonadota</taxon>
        <taxon>Gammaproteobacteria</taxon>
        <taxon>Pseudomonadales</taxon>
        <taxon>Pseudomonadaceae</taxon>
        <taxon>Pseudomonas</taxon>
    </lineage>
</organism>
<proteinExistence type="predicted"/>